<dbReference type="EMBL" id="JAAZON010000369">
    <property type="protein sequence ID" value="NMC63157.1"/>
    <property type="molecule type" value="Genomic_DNA"/>
</dbReference>
<dbReference type="SUPFAM" id="SSF82153">
    <property type="entry name" value="FAS1 domain"/>
    <property type="match status" value="1"/>
</dbReference>
<dbReference type="SMART" id="SM00554">
    <property type="entry name" value="FAS1"/>
    <property type="match status" value="1"/>
</dbReference>
<name>A0A7X9FS09_9DELT</name>
<sequence length="78" mass="8284">MVPTDELKKVLTYHVVAGEIPASKVVKMDSANTVEGSSLRIHVEGSKVLIDSATVSKADIKTSNGLIHVIDTVLQPSN</sequence>
<evidence type="ECO:0000313" key="3">
    <source>
        <dbReference type="Proteomes" id="UP000524246"/>
    </source>
</evidence>
<gene>
    <name evidence="2" type="ORF">GYA55_08305</name>
</gene>
<dbReference type="InterPro" id="IPR036378">
    <property type="entry name" value="FAS1_dom_sf"/>
</dbReference>
<feature type="domain" description="FAS1" evidence="1">
    <location>
        <begin position="1"/>
        <end position="74"/>
    </location>
</feature>
<evidence type="ECO:0000313" key="2">
    <source>
        <dbReference type="EMBL" id="NMC63157.1"/>
    </source>
</evidence>
<dbReference type="PANTHER" id="PTHR10900">
    <property type="entry name" value="PERIOSTIN-RELATED"/>
    <property type="match status" value="1"/>
</dbReference>
<proteinExistence type="predicted"/>
<dbReference type="Pfam" id="PF02469">
    <property type="entry name" value="Fasciclin"/>
    <property type="match status" value="1"/>
</dbReference>
<protein>
    <recommendedName>
        <fullName evidence="1">FAS1 domain-containing protein</fullName>
    </recommendedName>
</protein>
<organism evidence="2 3">
    <name type="scientific">SAR324 cluster bacterium</name>
    <dbReference type="NCBI Taxonomy" id="2024889"/>
    <lineage>
        <taxon>Bacteria</taxon>
        <taxon>Deltaproteobacteria</taxon>
        <taxon>SAR324 cluster</taxon>
    </lineage>
</organism>
<dbReference type="PROSITE" id="PS50213">
    <property type="entry name" value="FAS1"/>
    <property type="match status" value="1"/>
</dbReference>
<comment type="caution">
    <text evidence="2">The sequence shown here is derived from an EMBL/GenBank/DDBJ whole genome shotgun (WGS) entry which is preliminary data.</text>
</comment>
<dbReference type="InterPro" id="IPR050904">
    <property type="entry name" value="Adhesion/Biosynth-related"/>
</dbReference>
<dbReference type="AlphaFoldDB" id="A0A7X9FS09"/>
<reference evidence="2 3" key="1">
    <citation type="journal article" date="2020" name="Biotechnol. Biofuels">
        <title>New insights from the biogas microbiome by comprehensive genome-resolved metagenomics of nearly 1600 species originating from multiple anaerobic digesters.</title>
        <authorList>
            <person name="Campanaro S."/>
            <person name="Treu L."/>
            <person name="Rodriguez-R L.M."/>
            <person name="Kovalovszki A."/>
            <person name="Ziels R.M."/>
            <person name="Maus I."/>
            <person name="Zhu X."/>
            <person name="Kougias P.G."/>
            <person name="Basile A."/>
            <person name="Luo G."/>
            <person name="Schluter A."/>
            <person name="Konstantinidis K.T."/>
            <person name="Angelidaki I."/>
        </authorList>
    </citation>
    <scope>NUCLEOTIDE SEQUENCE [LARGE SCALE GENOMIC DNA]</scope>
    <source>
        <strain evidence="2">AS27yjCOA_65</strain>
    </source>
</reference>
<dbReference type="Gene3D" id="2.30.180.10">
    <property type="entry name" value="FAS1 domain"/>
    <property type="match status" value="1"/>
</dbReference>
<accession>A0A7X9FS09</accession>
<dbReference type="Proteomes" id="UP000524246">
    <property type="component" value="Unassembled WGS sequence"/>
</dbReference>
<dbReference type="InterPro" id="IPR000782">
    <property type="entry name" value="FAS1_domain"/>
</dbReference>
<evidence type="ECO:0000259" key="1">
    <source>
        <dbReference type="PROSITE" id="PS50213"/>
    </source>
</evidence>